<keyword evidence="5" id="KW-1185">Reference proteome</keyword>
<proteinExistence type="inferred from homology"/>
<evidence type="ECO:0000256" key="1">
    <source>
        <dbReference type="ARBA" id="ARBA00009023"/>
    </source>
</evidence>
<dbReference type="Proteomes" id="UP001596422">
    <property type="component" value="Unassembled WGS sequence"/>
</dbReference>
<dbReference type="PANTHER" id="PTHR33376">
    <property type="match status" value="1"/>
</dbReference>
<reference evidence="5" key="1">
    <citation type="journal article" date="2019" name="Int. J. Syst. Evol. Microbiol.">
        <title>The Global Catalogue of Microorganisms (GCM) 10K type strain sequencing project: providing services to taxonomists for standard genome sequencing and annotation.</title>
        <authorList>
            <consortium name="The Broad Institute Genomics Platform"/>
            <consortium name="The Broad Institute Genome Sequencing Center for Infectious Disease"/>
            <person name="Wu L."/>
            <person name="Ma J."/>
        </authorList>
    </citation>
    <scope>NUCLEOTIDE SEQUENCE [LARGE SCALE GENOMIC DNA]</scope>
    <source>
        <strain evidence="5">NBRC 111756</strain>
    </source>
</reference>
<accession>A0ABW2A3G0</accession>
<comment type="caution">
    <text evidence="4">The sequence shown here is derived from an EMBL/GenBank/DDBJ whole genome shotgun (WGS) entry which is preliminary data.</text>
</comment>
<dbReference type="EMBL" id="JBHSWE010000001">
    <property type="protein sequence ID" value="MFC6671974.1"/>
    <property type="molecule type" value="Genomic_DNA"/>
</dbReference>
<keyword evidence="2" id="KW-0813">Transport</keyword>
<dbReference type="Pfam" id="PF03480">
    <property type="entry name" value="DctP"/>
    <property type="match status" value="1"/>
</dbReference>
<organism evidence="4 5">
    <name type="scientific">Marinobacterium aestuariivivens</name>
    <dbReference type="NCBI Taxonomy" id="1698799"/>
    <lineage>
        <taxon>Bacteria</taxon>
        <taxon>Pseudomonadati</taxon>
        <taxon>Pseudomonadota</taxon>
        <taxon>Gammaproteobacteria</taxon>
        <taxon>Oceanospirillales</taxon>
        <taxon>Oceanospirillaceae</taxon>
        <taxon>Marinobacterium</taxon>
    </lineage>
</organism>
<evidence type="ECO:0000256" key="3">
    <source>
        <dbReference type="ARBA" id="ARBA00022729"/>
    </source>
</evidence>
<dbReference type="InterPro" id="IPR018389">
    <property type="entry name" value="DctP_fam"/>
</dbReference>
<comment type="similarity">
    <text evidence="1">Belongs to the bacterial solute-binding protein 7 family.</text>
</comment>
<evidence type="ECO:0008006" key="6">
    <source>
        <dbReference type="Google" id="ProtNLM"/>
    </source>
</evidence>
<gene>
    <name evidence="4" type="ORF">ACFQDL_19325</name>
</gene>
<evidence type="ECO:0000313" key="5">
    <source>
        <dbReference type="Proteomes" id="UP001596422"/>
    </source>
</evidence>
<dbReference type="RefSeq" id="WP_379910445.1">
    <property type="nucleotide sequence ID" value="NZ_JBHSWE010000001.1"/>
</dbReference>
<evidence type="ECO:0000256" key="2">
    <source>
        <dbReference type="ARBA" id="ARBA00022448"/>
    </source>
</evidence>
<dbReference type="Gene3D" id="3.40.190.170">
    <property type="entry name" value="Bacterial extracellular solute-binding protein, family 7"/>
    <property type="match status" value="1"/>
</dbReference>
<dbReference type="InterPro" id="IPR038404">
    <property type="entry name" value="TRAP_DctP_sf"/>
</dbReference>
<protein>
    <recommendedName>
        <fullName evidence="6">C4-dicarboxylate ABC transporter substrate-binding protein</fullName>
    </recommendedName>
</protein>
<name>A0ABW2A3G0_9GAMM</name>
<sequence length="91" mass="10306">MVVNQKAWNKLPDDLKAIVRAATAQHAREQMTKSRLWESQAIADMEAKGMQWSPAPSDADRTAWKAAGESLWDEYAADDKYSKQLVDILKQ</sequence>
<dbReference type="PANTHER" id="PTHR33376:SF7">
    <property type="entry name" value="C4-DICARBOXYLATE-BINDING PROTEIN DCTB"/>
    <property type="match status" value="1"/>
</dbReference>
<keyword evidence="3" id="KW-0732">Signal</keyword>
<evidence type="ECO:0000313" key="4">
    <source>
        <dbReference type="EMBL" id="MFC6671974.1"/>
    </source>
</evidence>